<proteinExistence type="predicted"/>
<organism evidence="1">
    <name type="scientific">Arundo donax</name>
    <name type="common">Giant reed</name>
    <name type="synonym">Donax arundinaceus</name>
    <dbReference type="NCBI Taxonomy" id="35708"/>
    <lineage>
        <taxon>Eukaryota</taxon>
        <taxon>Viridiplantae</taxon>
        <taxon>Streptophyta</taxon>
        <taxon>Embryophyta</taxon>
        <taxon>Tracheophyta</taxon>
        <taxon>Spermatophyta</taxon>
        <taxon>Magnoliopsida</taxon>
        <taxon>Liliopsida</taxon>
        <taxon>Poales</taxon>
        <taxon>Poaceae</taxon>
        <taxon>PACMAD clade</taxon>
        <taxon>Arundinoideae</taxon>
        <taxon>Arundineae</taxon>
        <taxon>Arundo</taxon>
    </lineage>
</organism>
<sequence length="42" mass="4735">MKSRIAVIAQKRLLSPLLLSVLTMHASQLLVVTYFHQQLQSA</sequence>
<name>A0A0A9F7L8_ARUDO</name>
<accession>A0A0A9F7L8</accession>
<protein>
    <submittedName>
        <fullName evidence="1">Uncharacterized protein</fullName>
    </submittedName>
</protein>
<reference evidence="1" key="2">
    <citation type="journal article" date="2015" name="Data Brief">
        <title>Shoot transcriptome of the giant reed, Arundo donax.</title>
        <authorList>
            <person name="Barrero R.A."/>
            <person name="Guerrero F.D."/>
            <person name="Moolhuijzen P."/>
            <person name="Goolsby J.A."/>
            <person name="Tidwell J."/>
            <person name="Bellgard S.E."/>
            <person name="Bellgard M.I."/>
        </authorList>
    </citation>
    <scope>NUCLEOTIDE SEQUENCE</scope>
    <source>
        <tissue evidence="1">Shoot tissue taken approximately 20 cm above the soil surface</tissue>
    </source>
</reference>
<dbReference type="AlphaFoldDB" id="A0A0A9F7L8"/>
<evidence type="ECO:0000313" key="1">
    <source>
        <dbReference type="EMBL" id="JAE07204.1"/>
    </source>
</evidence>
<reference evidence="1" key="1">
    <citation type="submission" date="2014-09" db="EMBL/GenBank/DDBJ databases">
        <authorList>
            <person name="Magalhaes I.L.F."/>
            <person name="Oliveira U."/>
            <person name="Santos F.R."/>
            <person name="Vidigal T.H.D.A."/>
            <person name="Brescovit A.D."/>
            <person name="Santos A.J."/>
        </authorList>
    </citation>
    <scope>NUCLEOTIDE SEQUENCE</scope>
    <source>
        <tissue evidence="1">Shoot tissue taken approximately 20 cm above the soil surface</tissue>
    </source>
</reference>
<dbReference type="EMBL" id="GBRH01190692">
    <property type="protein sequence ID" value="JAE07204.1"/>
    <property type="molecule type" value="Transcribed_RNA"/>
</dbReference>